<dbReference type="Pfam" id="PF08281">
    <property type="entry name" value="Sigma70_r4_2"/>
    <property type="match status" value="1"/>
</dbReference>
<dbReference type="GO" id="GO:0006352">
    <property type="term" value="P:DNA-templated transcription initiation"/>
    <property type="evidence" value="ECO:0007669"/>
    <property type="project" value="InterPro"/>
</dbReference>
<dbReference type="Gene3D" id="1.10.1740.10">
    <property type="match status" value="1"/>
</dbReference>
<gene>
    <name evidence="8" type="ORF">SDC9_129809</name>
</gene>
<feature type="domain" description="RNA polymerase sigma factor 70 region 4 type 2" evidence="7">
    <location>
        <begin position="123"/>
        <end position="173"/>
    </location>
</feature>
<dbReference type="PANTHER" id="PTHR43133">
    <property type="entry name" value="RNA POLYMERASE ECF-TYPE SIGMA FACTO"/>
    <property type="match status" value="1"/>
</dbReference>
<dbReference type="Gene3D" id="1.10.10.10">
    <property type="entry name" value="Winged helix-like DNA-binding domain superfamily/Winged helix DNA-binding domain"/>
    <property type="match status" value="1"/>
</dbReference>
<sequence length="188" mass="22222">MEDSEILDLLYIHSENGLGQLSDKYGKLILSIAFNVLNDYSDAEECVNDTYMKMWNIIPPYRPQHFRPFLCKIARQISIDKYRQSQTRQKGSGFKVLLSELENDIADKYSFDDETDSRILSDYINAYISSLKIESRVLFIRRYFFAESVKDLAKRFEISESNVGIKLFRIRNDLKKYLEKRGYHIENE</sequence>
<evidence type="ECO:0008006" key="9">
    <source>
        <dbReference type="Google" id="ProtNLM"/>
    </source>
</evidence>
<organism evidence="8">
    <name type="scientific">bioreactor metagenome</name>
    <dbReference type="NCBI Taxonomy" id="1076179"/>
    <lineage>
        <taxon>unclassified sequences</taxon>
        <taxon>metagenomes</taxon>
        <taxon>ecological metagenomes</taxon>
    </lineage>
</organism>
<dbReference type="InterPro" id="IPR013324">
    <property type="entry name" value="RNA_pol_sigma_r3/r4-like"/>
</dbReference>
<evidence type="ECO:0000313" key="8">
    <source>
        <dbReference type="EMBL" id="MPM82747.1"/>
    </source>
</evidence>
<protein>
    <recommendedName>
        <fullName evidence="9">ECF RNA polymerase sigma factor SigW</fullName>
    </recommendedName>
</protein>
<evidence type="ECO:0000256" key="5">
    <source>
        <dbReference type="ARBA" id="ARBA00023163"/>
    </source>
</evidence>
<dbReference type="GO" id="GO:0016987">
    <property type="term" value="F:sigma factor activity"/>
    <property type="evidence" value="ECO:0007669"/>
    <property type="project" value="UniProtKB-KW"/>
</dbReference>
<reference evidence="8" key="1">
    <citation type="submission" date="2019-08" db="EMBL/GenBank/DDBJ databases">
        <authorList>
            <person name="Kucharzyk K."/>
            <person name="Murdoch R.W."/>
            <person name="Higgins S."/>
            <person name="Loffler F."/>
        </authorList>
    </citation>
    <scope>NUCLEOTIDE SEQUENCE</scope>
</reference>
<proteinExistence type="inferred from homology"/>
<dbReference type="AlphaFoldDB" id="A0A645D0P0"/>
<dbReference type="NCBIfam" id="TIGR02937">
    <property type="entry name" value="sigma70-ECF"/>
    <property type="match status" value="1"/>
</dbReference>
<evidence type="ECO:0000256" key="2">
    <source>
        <dbReference type="ARBA" id="ARBA00023015"/>
    </source>
</evidence>
<dbReference type="InterPro" id="IPR014284">
    <property type="entry name" value="RNA_pol_sigma-70_dom"/>
</dbReference>
<comment type="similarity">
    <text evidence="1">Belongs to the sigma-70 factor family. ECF subfamily.</text>
</comment>
<dbReference type="InterPro" id="IPR036388">
    <property type="entry name" value="WH-like_DNA-bd_sf"/>
</dbReference>
<evidence type="ECO:0000256" key="4">
    <source>
        <dbReference type="ARBA" id="ARBA00023125"/>
    </source>
</evidence>
<keyword evidence="4" id="KW-0238">DNA-binding</keyword>
<accession>A0A645D0P0</accession>
<keyword evidence="2" id="KW-0805">Transcription regulation</keyword>
<dbReference type="GO" id="GO:0003677">
    <property type="term" value="F:DNA binding"/>
    <property type="evidence" value="ECO:0007669"/>
    <property type="project" value="UniProtKB-KW"/>
</dbReference>
<keyword evidence="5" id="KW-0804">Transcription</keyword>
<feature type="domain" description="RNA polymerase sigma-70 region 2" evidence="6">
    <location>
        <begin position="23"/>
        <end position="86"/>
    </location>
</feature>
<dbReference type="Pfam" id="PF04542">
    <property type="entry name" value="Sigma70_r2"/>
    <property type="match status" value="1"/>
</dbReference>
<evidence type="ECO:0000259" key="6">
    <source>
        <dbReference type="Pfam" id="PF04542"/>
    </source>
</evidence>
<evidence type="ECO:0000259" key="7">
    <source>
        <dbReference type="Pfam" id="PF08281"/>
    </source>
</evidence>
<dbReference type="InterPro" id="IPR013325">
    <property type="entry name" value="RNA_pol_sigma_r2"/>
</dbReference>
<evidence type="ECO:0000256" key="1">
    <source>
        <dbReference type="ARBA" id="ARBA00010641"/>
    </source>
</evidence>
<dbReference type="InterPro" id="IPR039425">
    <property type="entry name" value="RNA_pol_sigma-70-like"/>
</dbReference>
<keyword evidence="3" id="KW-0731">Sigma factor</keyword>
<evidence type="ECO:0000256" key="3">
    <source>
        <dbReference type="ARBA" id="ARBA00023082"/>
    </source>
</evidence>
<name>A0A645D0P0_9ZZZZ</name>
<dbReference type="PANTHER" id="PTHR43133:SF8">
    <property type="entry name" value="RNA POLYMERASE SIGMA FACTOR HI_1459-RELATED"/>
    <property type="match status" value="1"/>
</dbReference>
<dbReference type="InterPro" id="IPR007627">
    <property type="entry name" value="RNA_pol_sigma70_r2"/>
</dbReference>
<comment type="caution">
    <text evidence="8">The sequence shown here is derived from an EMBL/GenBank/DDBJ whole genome shotgun (WGS) entry which is preliminary data.</text>
</comment>
<dbReference type="InterPro" id="IPR013249">
    <property type="entry name" value="RNA_pol_sigma70_r4_t2"/>
</dbReference>
<dbReference type="EMBL" id="VSSQ01031731">
    <property type="protein sequence ID" value="MPM82747.1"/>
    <property type="molecule type" value="Genomic_DNA"/>
</dbReference>
<dbReference type="SUPFAM" id="SSF88659">
    <property type="entry name" value="Sigma3 and sigma4 domains of RNA polymerase sigma factors"/>
    <property type="match status" value="1"/>
</dbReference>
<dbReference type="SUPFAM" id="SSF88946">
    <property type="entry name" value="Sigma2 domain of RNA polymerase sigma factors"/>
    <property type="match status" value="1"/>
</dbReference>